<reference evidence="3" key="1">
    <citation type="submission" date="2023-04" db="EMBL/GenBank/DDBJ databases">
        <title>Ambrosiozyma monospora NBRC 1965.</title>
        <authorList>
            <person name="Ichikawa N."/>
            <person name="Sato H."/>
            <person name="Tonouchi N."/>
        </authorList>
    </citation>
    <scope>NUCLEOTIDE SEQUENCE</scope>
    <source>
        <strain evidence="3">NBRC 1965</strain>
    </source>
</reference>
<keyword evidence="4" id="KW-1185">Reference proteome</keyword>
<accession>A0A9W7DH78</accession>
<feature type="compositionally biased region" description="Polar residues" evidence="1">
    <location>
        <begin position="12"/>
        <end position="29"/>
    </location>
</feature>
<evidence type="ECO:0000313" key="4">
    <source>
        <dbReference type="Proteomes" id="UP001165063"/>
    </source>
</evidence>
<dbReference type="OrthoDB" id="120967at2759"/>
<dbReference type="CDD" id="cd06876">
    <property type="entry name" value="PX_MDM1p"/>
    <property type="match status" value="1"/>
</dbReference>
<comment type="caution">
    <text evidence="3">The sequence shown here is derived from an EMBL/GenBank/DDBJ whole genome shotgun (WGS) entry which is preliminary data.</text>
</comment>
<protein>
    <submittedName>
        <fullName evidence="3">Unnamed protein product</fullName>
    </submittedName>
</protein>
<dbReference type="PANTHER" id="PTHR22775">
    <property type="entry name" value="SORTING NEXIN"/>
    <property type="match status" value="1"/>
</dbReference>
<dbReference type="EMBL" id="BSXU01003400">
    <property type="protein sequence ID" value="GMG40021.1"/>
    <property type="molecule type" value="Genomic_DNA"/>
</dbReference>
<dbReference type="InterPro" id="IPR013937">
    <property type="entry name" value="Sorting_nexin_C"/>
</dbReference>
<dbReference type="Pfam" id="PF00787">
    <property type="entry name" value="PX"/>
    <property type="match status" value="1"/>
</dbReference>
<dbReference type="SUPFAM" id="SSF64268">
    <property type="entry name" value="PX domain"/>
    <property type="match status" value="1"/>
</dbReference>
<dbReference type="AlphaFoldDB" id="A0A9W7DH78"/>
<evidence type="ECO:0000313" key="3">
    <source>
        <dbReference type="EMBL" id="GMG40021.1"/>
    </source>
</evidence>
<name>A0A9W7DH78_AMBMO</name>
<organism evidence="3 4">
    <name type="scientific">Ambrosiozyma monospora</name>
    <name type="common">Yeast</name>
    <name type="synonym">Endomycopsis monosporus</name>
    <dbReference type="NCBI Taxonomy" id="43982"/>
    <lineage>
        <taxon>Eukaryota</taxon>
        <taxon>Fungi</taxon>
        <taxon>Dikarya</taxon>
        <taxon>Ascomycota</taxon>
        <taxon>Saccharomycotina</taxon>
        <taxon>Pichiomycetes</taxon>
        <taxon>Pichiales</taxon>
        <taxon>Pichiaceae</taxon>
        <taxon>Ambrosiozyma</taxon>
    </lineage>
</organism>
<evidence type="ECO:0000256" key="1">
    <source>
        <dbReference type="SAM" id="MobiDB-lite"/>
    </source>
</evidence>
<dbReference type="InterPro" id="IPR036871">
    <property type="entry name" value="PX_dom_sf"/>
</dbReference>
<evidence type="ECO:0000259" key="2">
    <source>
        <dbReference type="PROSITE" id="PS50195"/>
    </source>
</evidence>
<dbReference type="GO" id="GO:0035091">
    <property type="term" value="F:phosphatidylinositol binding"/>
    <property type="evidence" value="ECO:0007669"/>
    <property type="project" value="InterPro"/>
</dbReference>
<dbReference type="PANTHER" id="PTHR22775:SF3">
    <property type="entry name" value="SORTING NEXIN-13"/>
    <property type="match status" value="1"/>
</dbReference>
<sequence length="569" mass="63952">MNAVTNALAKITTESPSQFRVPSTGSDMGSTDDMAVLTNNGNTSGGSGHSTPRNSRLIDKDVERDLFGTQDDSGSGLFTDLDPGHDSDKASIKLFDNESLFDDNDSFLGSDAMANSSILNSSNELNVAAPGALNLGEEIEKLDEDIQKLQQQLLIIEPLLTKATVTNNVRELKILTKSKLNLTRDLQLIDLQRQQYSVQENENSLYGKSNVSIQSYVNTVEDGKDFVLYIIEVQKFSSEDHHSVTAGWMVARRFSQFFKLHNYLKYKYSKASHLDFPKRTVVMKFQQDSLSEERKIKLEAYLKQLIQIPEVCTDRLFRDFLSSEVFNIDLNQSLHNIKPSTKKNVVNMTTKLYNRVSSQLSYTQAPTSDDASSILLNEPPTAEMQHELQDFDLEESANKSGELKEGIDQPVAFVKPICDLVISIFQINKSRSWLRGRAIVLVLQQLLGSTIEKMARMSIDGKIKQDSTISVILTKLEELLWPDGEFMSKKEKGPERTIIEKLQTKHQARAIMEAFVVDSCSKVFGGENSRIAADTLFQMLQNEVLNTHLILNVLEEILQELFPEMADSL</sequence>
<dbReference type="PROSITE" id="PS50195">
    <property type="entry name" value="PX"/>
    <property type="match status" value="1"/>
</dbReference>
<dbReference type="Gene3D" id="3.30.1520.10">
    <property type="entry name" value="Phox-like domain"/>
    <property type="match status" value="1"/>
</dbReference>
<gene>
    <name evidence="3" type="ORF">Amon01_000583000</name>
</gene>
<proteinExistence type="predicted"/>
<feature type="domain" description="PX" evidence="2">
    <location>
        <begin position="207"/>
        <end position="328"/>
    </location>
</feature>
<dbReference type="InterPro" id="IPR001683">
    <property type="entry name" value="PX_dom"/>
</dbReference>
<dbReference type="Pfam" id="PF08628">
    <property type="entry name" value="Nexin_C"/>
    <property type="match status" value="1"/>
</dbReference>
<dbReference type="SMART" id="SM00312">
    <property type="entry name" value="PX"/>
    <property type="match status" value="1"/>
</dbReference>
<dbReference type="Proteomes" id="UP001165063">
    <property type="component" value="Unassembled WGS sequence"/>
</dbReference>
<feature type="region of interest" description="Disordered" evidence="1">
    <location>
        <begin position="1"/>
        <end position="30"/>
    </location>
</feature>